<proteinExistence type="predicted"/>
<reference evidence="1 2" key="1">
    <citation type="submission" date="2024-06" db="EMBL/GenBank/DDBJ databases">
        <title>Genomic Encyclopedia of Type Strains, Phase IV (KMG-IV): sequencing the most valuable type-strain genomes for metagenomic binning, comparative biology and taxonomic classification.</title>
        <authorList>
            <person name="Goeker M."/>
        </authorList>
    </citation>
    <scope>NUCLEOTIDE SEQUENCE [LARGE SCALE GENOMIC DNA]</scope>
    <source>
        <strain evidence="1 2">DSM 28102</strain>
    </source>
</reference>
<dbReference type="InterPro" id="IPR041895">
    <property type="entry name" value="ArdA_dom1"/>
</dbReference>
<evidence type="ECO:0000313" key="2">
    <source>
        <dbReference type="Proteomes" id="UP001549164"/>
    </source>
</evidence>
<comment type="caution">
    <text evidence="1">The sequence shown here is derived from an EMBL/GenBank/DDBJ whole genome shotgun (WGS) entry which is preliminary data.</text>
</comment>
<evidence type="ECO:0000313" key="1">
    <source>
        <dbReference type="EMBL" id="MET3601110.1"/>
    </source>
</evidence>
<dbReference type="Pfam" id="PF07275">
    <property type="entry name" value="ArdA"/>
    <property type="match status" value="1"/>
</dbReference>
<dbReference type="RefSeq" id="WP_354434962.1">
    <property type="nucleotide sequence ID" value="NZ_JBEPLY010000011.1"/>
</dbReference>
<name>A0ABV2IDW6_9HYPH</name>
<dbReference type="InterPro" id="IPR009899">
    <property type="entry name" value="ArdA"/>
</dbReference>
<dbReference type="Gene3D" id="3.10.20.480">
    <property type="entry name" value="Antirestriction protein ArdA, domain 1"/>
    <property type="match status" value="1"/>
</dbReference>
<dbReference type="Proteomes" id="UP001549164">
    <property type="component" value="Unassembled WGS sequence"/>
</dbReference>
<organism evidence="1 2">
    <name type="scientific">Martelella mangrovi</name>
    <dbReference type="NCBI Taxonomy" id="1397477"/>
    <lineage>
        <taxon>Bacteria</taxon>
        <taxon>Pseudomonadati</taxon>
        <taxon>Pseudomonadota</taxon>
        <taxon>Alphaproteobacteria</taxon>
        <taxon>Hyphomicrobiales</taxon>
        <taxon>Aurantimonadaceae</taxon>
        <taxon>Martelella</taxon>
    </lineage>
</organism>
<keyword evidence="2" id="KW-1185">Reference proteome</keyword>
<sequence>MKCDLTPRIYVACLASYNNGILHGAWIDASADVEEMQEEIAAMLKRSPMPEAEEWRIDDFEDLGHLPDLVSLEDVARQVEIIEAAENCGIDPMAAADALADMGGPDEDPEDWLGGHYAGAFERDAEMAEEMYFAAYGEESIPEHLRCHIDWEGVARDMLVGLSSYSGSDAMRHYFHA</sequence>
<gene>
    <name evidence="1" type="ORF">ABID12_003061</name>
</gene>
<accession>A0ABV2IDW6</accession>
<dbReference type="EMBL" id="JBEPLY010000011">
    <property type="protein sequence ID" value="MET3601110.1"/>
    <property type="molecule type" value="Genomic_DNA"/>
</dbReference>
<protein>
    <submittedName>
        <fullName evidence="1">Antirestriction protein</fullName>
    </submittedName>
</protein>